<gene>
    <name evidence="2" type="ORF">PHMEG_00029686</name>
</gene>
<proteinExistence type="predicted"/>
<protein>
    <recommendedName>
        <fullName evidence="1">Reverse transcriptase Ty1/copia-type domain-containing protein</fullName>
    </recommendedName>
</protein>
<evidence type="ECO:0000313" key="3">
    <source>
        <dbReference type="Proteomes" id="UP000198211"/>
    </source>
</evidence>
<accession>A0A225V1K6</accession>
<dbReference type="OrthoDB" id="411615at2759"/>
<comment type="caution">
    <text evidence="2">The sequence shown here is derived from an EMBL/GenBank/DDBJ whole genome shotgun (WGS) entry which is preliminary data.</text>
</comment>
<feature type="non-terminal residue" evidence="2">
    <location>
        <position position="147"/>
    </location>
</feature>
<dbReference type="STRING" id="4795.A0A225V1K6"/>
<reference evidence="3" key="1">
    <citation type="submission" date="2017-03" db="EMBL/GenBank/DDBJ databases">
        <title>Phytopthora megakarya and P. palmivora, two closely related causual agents of cacao black pod achieved similar genome size and gene model numbers by different mechanisms.</title>
        <authorList>
            <person name="Ali S."/>
            <person name="Shao J."/>
            <person name="Larry D.J."/>
            <person name="Kronmiller B."/>
            <person name="Shen D."/>
            <person name="Strem M.D."/>
            <person name="Melnick R.L."/>
            <person name="Guiltinan M.J."/>
            <person name="Tyler B.M."/>
            <person name="Meinhardt L.W."/>
            <person name="Bailey B.A."/>
        </authorList>
    </citation>
    <scope>NUCLEOTIDE SEQUENCE [LARGE SCALE GENOMIC DNA]</scope>
    <source>
        <strain evidence="3">zdho120</strain>
    </source>
</reference>
<keyword evidence="3" id="KW-1185">Reference proteome</keyword>
<evidence type="ECO:0000313" key="2">
    <source>
        <dbReference type="EMBL" id="OWY99320.1"/>
    </source>
</evidence>
<feature type="domain" description="Reverse transcriptase Ty1/copia-type" evidence="1">
    <location>
        <begin position="49"/>
        <end position="101"/>
    </location>
</feature>
<dbReference type="InterPro" id="IPR013103">
    <property type="entry name" value="RVT_2"/>
</dbReference>
<dbReference type="EMBL" id="NBNE01008591">
    <property type="protein sequence ID" value="OWY99320.1"/>
    <property type="molecule type" value="Genomic_DNA"/>
</dbReference>
<evidence type="ECO:0000259" key="1">
    <source>
        <dbReference type="Pfam" id="PF07727"/>
    </source>
</evidence>
<dbReference type="Pfam" id="PF07727">
    <property type="entry name" value="RVT_2"/>
    <property type="match status" value="1"/>
</dbReference>
<sequence length="147" mass="16624">MTVGQSLNSVGSDIYQIPVPRSIKEARNSPHVKQWECAIQTEYNALLSNSTWQIDPLPRGWKALGCHWLFDVKYKADGTVDRFNARLVVQGTTQLYGIDYKRWEVNGVKHLLIVCVYVDNPTIVGSHLSSVNDLKANLSETFTMKDL</sequence>
<name>A0A225V1K6_9STRA</name>
<dbReference type="AlphaFoldDB" id="A0A225V1K6"/>
<organism evidence="2 3">
    <name type="scientific">Phytophthora megakarya</name>
    <dbReference type="NCBI Taxonomy" id="4795"/>
    <lineage>
        <taxon>Eukaryota</taxon>
        <taxon>Sar</taxon>
        <taxon>Stramenopiles</taxon>
        <taxon>Oomycota</taxon>
        <taxon>Peronosporomycetes</taxon>
        <taxon>Peronosporales</taxon>
        <taxon>Peronosporaceae</taxon>
        <taxon>Phytophthora</taxon>
    </lineage>
</organism>
<dbReference type="Proteomes" id="UP000198211">
    <property type="component" value="Unassembled WGS sequence"/>
</dbReference>